<evidence type="ECO:0000256" key="9">
    <source>
        <dbReference type="ARBA" id="ARBA00023235"/>
    </source>
</evidence>
<evidence type="ECO:0000256" key="3">
    <source>
        <dbReference type="ARBA" id="ARBA00022705"/>
    </source>
</evidence>
<evidence type="ECO:0000259" key="13">
    <source>
        <dbReference type="PROSITE" id="PS51199"/>
    </source>
</evidence>
<evidence type="ECO:0000313" key="14">
    <source>
        <dbReference type="EMBL" id="ALF55729.1"/>
    </source>
</evidence>
<dbReference type="InterPro" id="IPR007694">
    <property type="entry name" value="DNA_helicase_DnaB-like_C"/>
</dbReference>
<dbReference type="STRING" id="224013.ACX27_27370"/>
<dbReference type="GO" id="GO:0016887">
    <property type="term" value="F:ATP hydrolysis activity"/>
    <property type="evidence" value="ECO:0007669"/>
    <property type="project" value="RHEA"/>
</dbReference>
<dbReference type="CDD" id="cd00984">
    <property type="entry name" value="DnaB_C"/>
    <property type="match status" value="1"/>
</dbReference>
<comment type="function">
    <text evidence="12">The main replicative DNA helicase, it participates in initiation and elongation during chromosome replication. Travels ahead of the DNA replisome, separating dsDNA into templates for DNA synthesis. A processive ATP-dependent 5'-3' DNA helicase it has DNA-dependent ATPase activity.</text>
</comment>
<feature type="domain" description="SF4 helicase" evidence="13">
    <location>
        <begin position="171"/>
        <end position="433"/>
    </location>
</feature>
<dbReference type="GO" id="GO:0006269">
    <property type="term" value="P:DNA replication, synthesis of primer"/>
    <property type="evidence" value="ECO:0007669"/>
    <property type="project" value="UniProtKB-UniRule"/>
</dbReference>
<dbReference type="Proteomes" id="UP000062645">
    <property type="component" value="Chromosome"/>
</dbReference>
<dbReference type="InterPro" id="IPR027417">
    <property type="entry name" value="P-loop_NTPase"/>
</dbReference>
<keyword evidence="5 12" id="KW-0378">Hydrolase</keyword>
<dbReference type="Gene3D" id="1.10.860.10">
    <property type="entry name" value="DNAb Helicase, Chain A"/>
    <property type="match status" value="1"/>
</dbReference>
<dbReference type="Pfam" id="PF00772">
    <property type="entry name" value="DnaB"/>
    <property type="match status" value="1"/>
</dbReference>
<keyword evidence="6 12" id="KW-0347">Helicase</keyword>
<dbReference type="EMBL" id="CP012036">
    <property type="protein sequence ID" value="ALF55729.1"/>
    <property type="molecule type" value="Genomic_DNA"/>
</dbReference>
<dbReference type="PROSITE" id="PS51199">
    <property type="entry name" value="SF4_HELICASE"/>
    <property type="match status" value="1"/>
</dbReference>
<keyword evidence="9" id="KW-0413">Isomerase</keyword>
<dbReference type="SUPFAM" id="SSF52540">
    <property type="entry name" value="P-loop containing nucleoside triphosphate hydrolases"/>
    <property type="match status" value="1"/>
</dbReference>
<name>A0A0M4T866_9NOSO</name>
<dbReference type="RefSeq" id="WP_062297171.1">
    <property type="nucleotide sequence ID" value="NZ_CP012036.1"/>
</dbReference>
<comment type="similarity">
    <text evidence="1 12">Belongs to the helicase family. DnaB subfamily.</text>
</comment>
<evidence type="ECO:0000256" key="7">
    <source>
        <dbReference type="ARBA" id="ARBA00022840"/>
    </source>
</evidence>
<reference evidence="15" key="1">
    <citation type="submission" date="2015-07" db="EMBL/GenBank/DDBJ databases">
        <title>Genome Of Nitrogen-Fixing Cyanobacterium Nostoc piscinale CENA21 From Solimoes/Amazon River Floodplain Sediments And Comparative Genomics To Uncover Biosynthetic Natural Products Potential.</title>
        <authorList>
            <person name="Leao T.F."/>
            <person name="Leao P.N."/>
            <person name="Guimaraes P.I."/>
            <person name="de Melo A.G.C."/>
            <person name="Ramos R.T.J."/>
            <person name="Silva A."/>
            <person name="Fiore M.F."/>
            <person name="Schneider M.P.C."/>
        </authorList>
    </citation>
    <scope>NUCLEOTIDE SEQUENCE [LARGE SCALE GENOMIC DNA]</scope>
    <source>
        <strain evidence="15">CENA21</strain>
    </source>
</reference>
<dbReference type="InterPro" id="IPR036185">
    <property type="entry name" value="DNA_heli_DnaB-like_N_sf"/>
</dbReference>
<dbReference type="SUPFAM" id="SSF48024">
    <property type="entry name" value="N-terminal domain of DnaB helicase"/>
    <property type="match status" value="1"/>
</dbReference>
<proteinExistence type="inferred from homology"/>
<evidence type="ECO:0000256" key="2">
    <source>
        <dbReference type="ARBA" id="ARBA00022515"/>
    </source>
</evidence>
<comment type="catalytic activity">
    <reaction evidence="10 12">
        <text>ATP + H2O = ADP + phosphate + H(+)</text>
        <dbReference type="Rhea" id="RHEA:13065"/>
        <dbReference type="ChEBI" id="CHEBI:15377"/>
        <dbReference type="ChEBI" id="CHEBI:15378"/>
        <dbReference type="ChEBI" id="CHEBI:30616"/>
        <dbReference type="ChEBI" id="CHEBI:43474"/>
        <dbReference type="ChEBI" id="CHEBI:456216"/>
        <dbReference type="EC" id="5.6.2.3"/>
    </reaction>
</comment>
<evidence type="ECO:0000256" key="11">
    <source>
        <dbReference type="NCBIfam" id="TIGR00665"/>
    </source>
</evidence>
<sequence>MIESYVIDAEMQVLGALLLDPEAMIRVVGILKSEYFFVPKHQAIFKSMLAMHDRGENINIPALCQQLKREGKLESVGRTTLGELFSSTVTSANVDALAQVIVESYADRRIEGLQGILSGNERSSVQEKLAVFEQQIASIRSEAIVKEDKSVEPIGSILLDLYTQLENLSSGDEAIAPIPTGFYDLDAILNGGLHRQDLVIVAGRPSMGKSAFAHQIAYDIAKRASKPTLLFSLEMDRKQVVGRITSSETGISSSCFRSGRISQTQWELFVQKMTEMESIPFYISDIFTSSPLEMVATIKRVIAKSGQLSAVVVDYLQLMAEGDKRAQEIGDITRRFKILARECDIPVILLSQLNRDVEKANNKRPSLSDLRDSGRIEEDADIVIGMYRDEYYNHDTPDRGLAEVILLKHRNGALGTVKLLFDAEHTCFKNLRR</sequence>
<dbReference type="AlphaFoldDB" id="A0A0M4T866"/>
<keyword evidence="8 12" id="KW-0238">DNA-binding</keyword>
<dbReference type="KEGG" id="npz:ACX27_27370"/>
<reference evidence="14 15" key="2">
    <citation type="journal article" date="2016" name="Genome Announc.">
        <title>Draft Genome Sequence of the N2-Fixing Cyanobacterium Nostoc piscinale CENA21, Isolated from the Brazilian Amazon Floodplain.</title>
        <authorList>
            <person name="Leao T."/>
            <person name="Guimaraes P.I."/>
            <person name="de Melo A.G."/>
            <person name="Ramos R.T."/>
            <person name="Leao P.N."/>
            <person name="Silva A."/>
            <person name="Fiore M.F."/>
            <person name="Schneider M.P."/>
        </authorList>
    </citation>
    <scope>NUCLEOTIDE SEQUENCE [LARGE SCALE GENOMIC DNA]</scope>
    <source>
        <strain evidence="14 15">CENA21</strain>
    </source>
</reference>
<keyword evidence="7 12" id="KW-0067">ATP-binding</keyword>
<dbReference type="NCBIfam" id="TIGR00665">
    <property type="entry name" value="DnaB"/>
    <property type="match status" value="1"/>
</dbReference>
<dbReference type="Pfam" id="PF03796">
    <property type="entry name" value="DnaB_C"/>
    <property type="match status" value="1"/>
</dbReference>
<dbReference type="InterPro" id="IPR016136">
    <property type="entry name" value="DNA_helicase_N/primase_C"/>
</dbReference>
<protein>
    <recommendedName>
        <fullName evidence="11 12">Replicative DNA helicase</fullName>
        <ecNumber evidence="11 12">5.6.2.3</ecNumber>
    </recommendedName>
</protein>
<organism evidence="14 15">
    <name type="scientific">Nostoc piscinale CENA21</name>
    <dbReference type="NCBI Taxonomy" id="224013"/>
    <lineage>
        <taxon>Bacteria</taxon>
        <taxon>Bacillati</taxon>
        <taxon>Cyanobacteriota</taxon>
        <taxon>Cyanophyceae</taxon>
        <taxon>Nostocales</taxon>
        <taxon>Nostocaceae</taxon>
        <taxon>Nostoc</taxon>
    </lineage>
</organism>
<dbReference type="PANTHER" id="PTHR30153">
    <property type="entry name" value="REPLICATIVE DNA HELICASE DNAB"/>
    <property type="match status" value="1"/>
</dbReference>
<keyword evidence="3 12" id="KW-0235">DNA replication</keyword>
<dbReference type="GO" id="GO:0005524">
    <property type="term" value="F:ATP binding"/>
    <property type="evidence" value="ECO:0007669"/>
    <property type="project" value="UniProtKB-UniRule"/>
</dbReference>
<dbReference type="OrthoDB" id="9773982at2"/>
<keyword evidence="15" id="KW-1185">Reference proteome</keyword>
<dbReference type="GO" id="GO:0043139">
    <property type="term" value="F:5'-3' DNA helicase activity"/>
    <property type="evidence" value="ECO:0007669"/>
    <property type="project" value="UniProtKB-EC"/>
</dbReference>
<evidence type="ECO:0000256" key="8">
    <source>
        <dbReference type="ARBA" id="ARBA00023125"/>
    </source>
</evidence>
<dbReference type="Gene3D" id="3.40.50.300">
    <property type="entry name" value="P-loop containing nucleotide triphosphate hydrolases"/>
    <property type="match status" value="1"/>
</dbReference>
<gene>
    <name evidence="14" type="ORF">ACX27_27370</name>
</gene>
<dbReference type="PATRIC" id="fig|224013.5.peg.6546"/>
<dbReference type="GO" id="GO:0005829">
    <property type="term" value="C:cytosol"/>
    <property type="evidence" value="ECO:0007669"/>
    <property type="project" value="TreeGrafter"/>
</dbReference>
<evidence type="ECO:0000256" key="6">
    <source>
        <dbReference type="ARBA" id="ARBA00022806"/>
    </source>
</evidence>
<dbReference type="InterPro" id="IPR007692">
    <property type="entry name" value="DNA_helicase_DnaB"/>
</dbReference>
<evidence type="ECO:0000256" key="1">
    <source>
        <dbReference type="ARBA" id="ARBA00008428"/>
    </source>
</evidence>
<dbReference type="InterPro" id="IPR007693">
    <property type="entry name" value="DNA_helicase_DnaB-like_N"/>
</dbReference>
<dbReference type="PANTHER" id="PTHR30153:SF2">
    <property type="entry name" value="REPLICATIVE DNA HELICASE"/>
    <property type="match status" value="1"/>
</dbReference>
<keyword evidence="4 12" id="KW-0547">Nucleotide-binding</keyword>
<evidence type="ECO:0000256" key="4">
    <source>
        <dbReference type="ARBA" id="ARBA00022741"/>
    </source>
</evidence>
<evidence type="ECO:0000256" key="10">
    <source>
        <dbReference type="ARBA" id="ARBA00048954"/>
    </source>
</evidence>
<dbReference type="GO" id="GO:1990077">
    <property type="term" value="C:primosome complex"/>
    <property type="evidence" value="ECO:0007669"/>
    <property type="project" value="UniProtKB-UniRule"/>
</dbReference>
<evidence type="ECO:0000313" key="15">
    <source>
        <dbReference type="Proteomes" id="UP000062645"/>
    </source>
</evidence>
<dbReference type="EC" id="5.6.2.3" evidence="11 12"/>
<dbReference type="GO" id="GO:0003677">
    <property type="term" value="F:DNA binding"/>
    <property type="evidence" value="ECO:0007669"/>
    <property type="project" value="UniProtKB-UniRule"/>
</dbReference>
<keyword evidence="2 12" id="KW-0639">Primosome</keyword>
<accession>A0A0M4T866</accession>
<evidence type="ECO:0000256" key="12">
    <source>
        <dbReference type="RuleBase" id="RU362085"/>
    </source>
</evidence>
<evidence type="ECO:0000256" key="5">
    <source>
        <dbReference type="ARBA" id="ARBA00022801"/>
    </source>
</evidence>